<protein>
    <recommendedName>
        <fullName evidence="1">Fungal lipase-type domain-containing protein</fullName>
    </recommendedName>
</protein>
<name>A0ABD3MBI1_9STRA</name>
<dbReference type="AlphaFoldDB" id="A0ABD3MBI1"/>
<accession>A0ABD3MBI1</accession>
<dbReference type="Pfam" id="PF01764">
    <property type="entry name" value="Lipase_3"/>
    <property type="match status" value="1"/>
</dbReference>
<dbReference type="Proteomes" id="UP001530293">
    <property type="component" value="Unassembled WGS sequence"/>
</dbReference>
<proteinExistence type="predicted"/>
<organism evidence="2 3">
    <name type="scientific">Discostella pseudostelligera</name>
    <dbReference type="NCBI Taxonomy" id="259834"/>
    <lineage>
        <taxon>Eukaryota</taxon>
        <taxon>Sar</taxon>
        <taxon>Stramenopiles</taxon>
        <taxon>Ochrophyta</taxon>
        <taxon>Bacillariophyta</taxon>
        <taxon>Coscinodiscophyceae</taxon>
        <taxon>Thalassiosirophycidae</taxon>
        <taxon>Stephanodiscales</taxon>
        <taxon>Stephanodiscaceae</taxon>
        <taxon>Discostella</taxon>
    </lineage>
</organism>
<sequence length="271" mass="30027">MPSSPYLEASNLEPITQVFDTQSESGATIFRSFDSTNSEEENICKLVVACRGSATPLNFSTNLRFNLVPATQLSLNFVPDNALVHEGFQQASVGLWRELSQPLMEHLDDSSISEIIFTGHSLGAATALLCATQYNTSFKDYPSPSVVTFGGPKLCNTILARHLQDEVLKGCDIVHLVHSKDPVLANNQQLWDTLGFESAGVEVECDPYSPIVWDDNAPKSTVPTFAWNIVDHCKYMVCLVTFCHRIAFLSNEQMATNISYIHQQQTSRESM</sequence>
<dbReference type="Gene3D" id="3.40.50.1820">
    <property type="entry name" value="alpha/beta hydrolase"/>
    <property type="match status" value="1"/>
</dbReference>
<gene>
    <name evidence="2" type="ORF">ACHAWU_000612</name>
</gene>
<feature type="domain" description="Fungal lipase-type" evidence="1">
    <location>
        <begin position="47"/>
        <end position="183"/>
    </location>
</feature>
<dbReference type="PANTHER" id="PTHR45856:SF24">
    <property type="entry name" value="FUNGAL LIPASE-LIKE DOMAIN-CONTAINING PROTEIN"/>
    <property type="match status" value="1"/>
</dbReference>
<keyword evidence="3" id="KW-1185">Reference proteome</keyword>
<reference evidence="2 3" key="1">
    <citation type="submission" date="2024-10" db="EMBL/GenBank/DDBJ databases">
        <title>Updated reference genomes for cyclostephanoid diatoms.</title>
        <authorList>
            <person name="Roberts W.R."/>
            <person name="Alverson A.J."/>
        </authorList>
    </citation>
    <scope>NUCLEOTIDE SEQUENCE [LARGE SCALE GENOMIC DNA]</scope>
    <source>
        <strain evidence="2 3">AJA232-27</strain>
    </source>
</reference>
<dbReference type="CDD" id="cd00519">
    <property type="entry name" value="Lipase_3"/>
    <property type="match status" value="1"/>
</dbReference>
<dbReference type="InterPro" id="IPR002921">
    <property type="entry name" value="Fungal_lipase-type"/>
</dbReference>
<dbReference type="InterPro" id="IPR051218">
    <property type="entry name" value="Sec_MonoDiacylglyc_Lipase"/>
</dbReference>
<dbReference type="EMBL" id="JALLBG020000195">
    <property type="protein sequence ID" value="KAL3759989.1"/>
    <property type="molecule type" value="Genomic_DNA"/>
</dbReference>
<dbReference type="PANTHER" id="PTHR45856">
    <property type="entry name" value="ALPHA/BETA-HYDROLASES SUPERFAMILY PROTEIN"/>
    <property type="match status" value="1"/>
</dbReference>
<dbReference type="InterPro" id="IPR029058">
    <property type="entry name" value="AB_hydrolase_fold"/>
</dbReference>
<evidence type="ECO:0000313" key="3">
    <source>
        <dbReference type="Proteomes" id="UP001530293"/>
    </source>
</evidence>
<evidence type="ECO:0000259" key="1">
    <source>
        <dbReference type="Pfam" id="PF01764"/>
    </source>
</evidence>
<comment type="caution">
    <text evidence="2">The sequence shown here is derived from an EMBL/GenBank/DDBJ whole genome shotgun (WGS) entry which is preliminary data.</text>
</comment>
<evidence type="ECO:0000313" key="2">
    <source>
        <dbReference type="EMBL" id="KAL3759989.1"/>
    </source>
</evidence>
<dbReference type="SUPFAM" id="SSF53474">
    <property type="entry name" value="alpha/beta-Hydrolases"/>
    <property type="match status" value="1"/>
</dbReference>